<organism evidence="1 2">
    <name type="scientific">Pseudomassariella vexata</name>
    <dbReference type="NCBI Taxonomy" id="1141098"/>
    <lineage>
        <taxon>Eukaryota</taxon>
        <taxon>Fungi</taxon>
        <taxon>Dikarya</taxon>
        <taxon>Ascomycota</taxon>
        <taxon>Pezizomycotina</taxon>
        <taxon>Sordariomycetes</taxon>
        <taxon>Xylariomycetidae</taxon>
        <taxon>Amphisphaeriales</taxon>
        <taxon>Pseudomassariaceae</taxon>
        <taxon>Pseudomassariella</taxon>
    </lineage>
</organism>
<sequence length="54" mass="6556">MFVVEDPHHGLQPYLYEKFIRIRSLLWSFPFLCRQIENAIYTRANCQLSERLVL</sequence>
<name>A0A1Y2D758_9PEZI</name>
<dbReference type="RefSeq" id="XP_040709486.1">
    <property type="nucleotide sequence ID" value="XM_040861550.1"/>
</dbReference>
<dbReference type="EMBL" id="MCFJ01000029">
    <property type="protein sequence ID" value="ORY55118.1"/>
    <property type="molecule type" value="Genomic_DNA"/>
</dbReference>
<comment type="caution">
    <text evidence="1">The sequence shown here is derived from an EMBL/GenBank/DDBJ whole genome shotgun (WGS) entry which is preliminary data.</text>
</comment>
<evidence type="ECO:0000313" key="1">
    <source>
        <dbReference type="EMBL" id="ORY55118.1"/>
    </source>
</evidence>
<keyword evidence="2" id="KW-1185">Reference proteome</keyword>
<proteinExistence type="predicted"/>
<dbReference type="Proteomes" id="UP000193689">
    <property type="component" value="Unassembled WGS sequence"/>
</dbReference>
<dbReference type="GeneID" id="63777762"/>
<gene>
    <name evidence="1" type="ORF">BCR38DRAFT_452902</name>
</gene>
<evidence type="ECO:0000313" key="2">
    <source>
        <dbReference type="Proteomes" id="UP000193689"/>
    </source>
</evidence>
<dbReference type="InParanoid" id="A0A1Y2D758"/>
<dbReference type="AlphaFoldDB" id="A0A1Y2D758"/>
<reference evidence="1 2" key="1">
    <citation type="submission" date="2016-07" db="EMBL/GenBank/DDBJ databases">
        <title>Pervasive Adenine N6-methylation of Active Genes in Fungi.</title>
        <authorList>
            <consortium name="DOE Joint Genome Institute"/>
            <person name="Mondo S.J."/>
            <person name="Dannebaum R.O."/>
            <person name="Kuo R.C."/>
            <person name="Labutti K."/>
            <person name="Haridas S."/>
            <person name="Kuo A."/>
            <person name="Salamov A."/>
            <person name="Ahrendt S.R."/>
            <person name="Lipzen A."/>
            <person name="Sullivan W."/>
            <person name="Andreopoulos W.B."/>
            <person name="Clum A."/>
            <person name="Lindquist E."/>
            <person name="Daum C."/>
            <person name="Ramamoorthy G.K."/>
            <person name="Gryganskyi A."/>
            <person name="Culley D."/>
            <person name="Magnuson J.K."/>
            <person name="James T.Y."/>
            <person name="O'Malley M.A."/>
            <person name="Stajich J.E."/>
            <person name="Spatafora J.W."/>
            <person name="Visel A."/>
            <person name="Grigoriev I.V."/>
        </authorList>
    </citation>
    <scope>NUCLEOTIDE SEQUENCE [LARGE SCALE GENOMIC DNA]</scope>
    <source>
        <strain evidence="1 2">CBS 129021</strain>
    </source>
</reference>
<accession>A0A1Y2D758</accession>
<protein>
    <submittedName>
        <fullName evidence="1">Uncharacterized protein</fullName>
    </submittedName>
</protein>